<dbReference type="InterPro" id="IPR044066">
    <property type="entry name" value="TRIAD_supradom"/>
</dbReference>
<dbReference type="SUPFAM" id="SSF57850">
    <property type="entry name" value="RING/U-box"/>
    <property type="match status" value="1"/>
</dbReference>
<evidence type="ECO:0000256" key="3">
    <source>
        <dbReference type="ARBA" id="ARBA00022723"/>
    </source>
</evidence>
<evidence type="ECO:0000256" key="6">
    <source>
        <dbReference type="ARBA" id="ARBA00022786"/>
    </source>
</evidence>
<evidence type="ECO:0000256" key="8">
    <source>
        <dbReference type="SAM" id="MobiDB-lite"/>
    </source>
</evidence>
<evidence type="ECO:0000256" key="7">
    <source>
        <dbReference type="ARBA" id="ARBA00022833"/>
    </source>
</evidence>
<evidence type="ECO:0000313" key="10">
    <source>
        <dbReference type="EMBL" id="CAI9592312.1"/>
    </source>
</evidence>
<keyword evidence="6" id="KW-0833">Ubl conjugation pathway</keyword>
<name>A0ABN9F8Z1_9NEOB</name>
<keyword evidence="7" id="KW-0862">Zinc</keyword>
<feature type="domain" description="RING-type" evidence="9">
    <location>
        <begin position="1"/>
        <end position="127"/>
    </location>
</feature>
<evidence type="ECO:0000256" key="2">
    <source>
        <dbReference type="ARBA" id="ARBA00022679"/>
    </source>
</evidence>
<dbReference type="Pfam" id="PF26200">
    <property type="entry name" value="Rcat_RNF216"/>
    <property type="match status" value="1"/>
</dbReference>
<dbReference type="PANTHER" id="PTHR11685">
    <property type="entry name" value="RBR FAMILY RING FINGER AND IBR DOMAIN-CONTAINING"/>
    <property type="match status" value="1"/>
</dbReference>
<gene>
    <name evidence="10" type="ORF">SPARVUS_LOCUS11347571</name>
</gene>
<comment type="pathway">
    <text evidence="1">Protein modification; protein ubiquitination.</text>
</comment>
<reference evidence="10" key="1">
    <citation type="submission" date="2023-05" db="EMBL/GenBank/DDBJ databases">
        <authorList>
            <person name="Stuckert A."/>
        </authorList>
    </citation>
    <scope>NUCLEOTIDE SEQUENCE</scope>
</reference>
<keyword evidence="2" id="KW-0808">Transferase</keyword>
<dbReference type="InterPro" id="IPR047548">
    <property type="entry name" value="Rcat_RBR_RNF14"/>
</dbReference>
<dbReference type="EMBL" id="CATNWA010016395">
    <property type="protein sequence ID" value="CAI9592312.1"/>
    <property type="molecule type" value="Genomic_DNA"/>
</dbReference>
<dbReference type="InterPro" id="IPR031127">
    <property type="entry name" value="E3_UB_ligase_RBR"/>
</dbReference>
<comment type="caution">
    <text evidence="10">The sequence shown here is derived from an EMBL/GenBank/DDBJ whole genome shotgun (WGS) entry which is preliminary data.</text>
</comment>
<keyword evidence="3" id="KW-0479">Metal-binding</keyword>
<evidence type="ECO:0000259" key="9">
    <source>
        <dbReference type="PROSITE" id="PS51873"/>
    </source>
</evidence>
<evidence type="ECO:0000313" key="11">
    <source>
        <dbReference type="Proteomes" id="UP001162483"/>
    </source>
</evidence>
<evidence type="ECO:0000256" key="1">
    <source>
        <dbReference type="ARBA" id="ARBA00004906"/>
    </source>
</evidence>
<protein>
    <recommendedName>
        <fullName evidence="9">RING-type domain-containing protein</fullName>
    </recommendedName>
</protein>
<feature type="compositionally biased region" description="Polar residues" evidence="8">
    <location>
        <begin position="28"/>
        <end position="38"/>
    </location>
</feature>
<dbReference type="Gene3D" id="1.20.120.1750">
    <property type="match status" value="1"/>
</dbReference>
<proteinExistence type="predicted"/>
<feature type="non-terminal residue" evidence="10">
    <location>
        <position position="127"/>
    </location>
</feature>
<evidence type="ECO:0000256" key="4">
    <source>
        <dbReference type="ARBA" id="ARBA00022737"/>
    </source>
</evidence>
<evidence type="ECO:0000256" key="5">
    <source>
        <dbReference type="ARBA" id="ARBA00022771"/>
    </source>
</evidence>
<feature type="region of interest" description="Disordered" evidence="8">
    <location>
        <begin position="24"/>
        <end position="55"/>
    </location>
</feature>
<organism evidence="10 11">
    <name type="scientific">Staurois parvus</name>
    <dbReference type="NCBI Taxonomy" id="386267"/>
    <lineage>
        <taxon>Eukaryota</taxon>
        <taxon>Metazoa</taxon>
        <taxon>Chordata</taxon>
        <taxon>Craniata</taxon>
        <taxon>Vertebrata</taxon>
        <taxon>Euteleostomi</taxon>
        <taxon>Amphibia</taxon>
        <taxon>Batrachia</taxon>
        <taxon>Anura</taxon>
        <taxon>Neobatrachia</taxon>
        <taxon>Ranoidea</taxon>
        <taxon>Ranidae</taxon>
        <taxon>Staurois</taxon>
    </lineage>
</organism>
<keyword evidence="11" id="KW-1185">Reference proteome</keyword>
<keyword evidence="4" id="KW-0677">Repeat</keyword>
<accession>A0ABN9F8Z1</accession>
<sequence>MGICSSCQYAFCTLCMMTFHGLSKCKGSESTDPTSGQPASDGDPGPKRNRGKAGRLRKLREWESKNWITVNCKKCPCCETNIQKMDGCNKITCTRCGEYFCWICLKILSGSNPYSHFSNSSSCSQYV</sequence>
<dbReference type="PROSITE" id="PS51873">
    <property type="entry name" value="TRIAD"/>
    <property type="match status" value="1"/>
</dbReference>
<keyword evidence="5" id="KW-0863">Zinc-finger</keyword>
<dbReference type="Proteomes" id="UP001162483">
    <property type="component" value="Unassembled WGS sequence"/>
</dbReference>
<dbReference type="CDD" id="cd20354">
    <property type="entry name" value="Rcat_RBR_RNF14"/>
    <property type="match status" value="1"/>
</dbReference>